<dbReference type="FunFam" id="3.40.50.300:FF:002486">
    <property type="entry name" value="DNA repair protein (Rad57), putative"/>
    <property type="match status" value="1"/>
</dbReference>
<dbReference type="GO" id="GO:0003697">
    <property type="term" value="F:single-stranded DNA binding"/>
    <property type="evidence" value="ECO:0007669"/>
    <property type="project" value="TreeGrafter"/>
</dbReference>
<dbReference type="GO" id="GO:0140664">
    <property type="term" value="F:ATP-dependent DNA damage sensor activity"/>
    <property type="evidence" value="ECO:0007669"/>
    <property type="project" value="InterPro"/>
</dbReference>
<dbReference type="PROSITE" id="PS50162">
    <property type="entry name" value="RECA_2"/>
    <property type="match status" value="1"/>
</dbReference>
<sequence length="897" mass="98539">MRDKELEPLQKIGQDVYLYEWSGYNSNESSSDPSLIILCTWLGGASPRRINKYVAQYRALFPASCILLITTTLPDITIRPFSVLRARLKPAREAICRIFSQKAEDTTGSKDDALLHVLSHGGCNTAIQLALSMKENTGPNTLHHLPLKGVIFDCCPGETDFRRSYNAAVLSLPQGGKLVQLVGRAVLYTTVGTITSIQNMGLMSSVNDLRHQLNGEAVLGRQVRRLYMFSQADTTVDWRDVMSHMEAAREQGYQANGVMFRNSPHCALMLEDEKKYWTSIKQFWREEDLSYNIDGPASALEAQHPQLLITRSQRVVIFGSLDTVTLMDLLSVLPGFQTRSYAHIIPPLERNKITIVDLITLDNLEIAKRAHVPPADLRRLTTQVVKVLHKDVGFEEACDGDDAVEPSSSNDIEKPLIPGPSTKLDLSRWSAISTLDPALDELLNGGLATGYLTEVTGESGSGKTQFLLSLLLAVQLSEPRGLGKGAIYISTEAPLATSRLSQLLEYHPYLSTLPKDRAPTLENILSINAMDLESQDHILNYQLPVAITRYDVGLVVIDSITSNYRAEHTSHNVLGLSTRSGELARLGQLLRNLAVAKNIAIVVANQVSDRFDPLESNAALRRAAAYGNTIISSPPVSTQQQPTTPLHRDSGGASPLPAARSRPPESGNAELSPHITIAPPSSSPAFPSSPFVGDENQSEQQQQDFDGSYLIGNPVRNELLSLVHQQRFFTGWGDTLQAAAPPSPYYFSRQPTHKTPALGFVWSSQIACRIALKKEEIAILHDPAFEPKSTDPLSPASQPHEGIKPTSDGKEQRSDHHVVETNSVVPPVRPRATPQPAAPDAVPPRTLRRTMKLVFAPWTSGRATATVDKEGNPTVYIQDEVEYTIWKGGLRSVEAQE</sequence>
<dbReference type="GO" id="GO:0006312">
    <property type="term" value="P:mitotic recombination"/>
    <property type="evidence" value="ECO:0007669"/>
    <property type="project" value="TreeGrafter"/>
</dbReference>
<name>A0AAN6BRS6_ASPLE</name>
<proteinExistence type="predicted"/>
<dbReference type="EMBL" id="JAAAPU010000021">
    <property type="protein sequence ID" value="KAF4207204.1"/>
    <property type="molecule type" value="Genomic_DNA"/>
</dbReference>
<dbReference type="Proteomes" id="UP000649114">
    <property type="component" value="Unassembled WGS sequence"/>
</dbReference>
<evidence type="ECO:0000256" key="2">
    <source>
        <dbReference type="ARBA" id="ARBA00022840"/>
    </source>
</evidence>
<feature type="compositionally biased region" description="Basic and acidic residues" evidence="3">
    <location>
        <begin position="801"/>
        <end position="819"/>
    </location>
</feature>
<dbReference type="InterPro" id="IPR003593">
    <property type="entry name" value="AAA+_ATPase"/>
</dbReference>
<feature type="compositionally biased region" description="Low complexity" evidence="3">
    <location>
        <begin position="678"/>
        <end position="691"/>
    </location>
</feature>
<dbReference type="GO" id="GO:0000150">
    <property type="term" value="F:DNA strand exchange activity"/>
    <property type="evidence" value="ECO:0007669"/>
    <property type="project" value="TreeGrafter"/>
</dbReference>
<evidence type="ECO:0000259" key="4">
    <source>
        <dbReference type="PROSITE" id="PS50162"/>
    </source>
</evidence>
<dbReference type="InterPro" id="IPR027417">
    <property type="entry name" value="P-loop_NTPase"/>
</dbReference>
<organism evidence="5 6">
    <name type="scientific">Aspergillus lentulus</name>
    <dbReference type="NCBI Taxonomy" id="293939"/>
    <lineage>
        <taxon>Eukaryota</taxon>
        <taxon>Fungi</taxon>
        <taxon>Dikarya</taxon>
        <taxon>Ascomycota</taxon>
        <taxon>Pezizomycotina</taxon>
        <taxon>Eurotiomycetes</taxon>
        <taxon>Eurotiomycetidae</taxon>
        <taxon>Eurotiales</taxon>
        <taxon>Aspergillaceae</taxon>
        <taxon>Aspergillus</taxon>
        <taxon>Aspergillus subgen. Fumigati</taxon>
    </lineage>
</organism>
<dbReference type="GO" id="GO:0000730">
    <property type="term" value="P:DNA recombinase assembly"/>
    <property type="evidence" value="ECO:0007669"/>
    <property type="project" value="TreeGrafter"/>
</dbReference>
<dbReference type="AlphaFoldDB" id="A0AAN6BRS6"/>
<feature type="domain" description="RecA family profile 1" evidence="4">
    <location>
        <begin position="428"/>
        <end position="607"/>
    </location>
</feature>
<comment type="caution">
    <text evidence="5">The sequence shown here is derived from an EMBL/GenBank/DDBJ whole genome shotgun (WGS) entry which is preliminary data.</text>
</comment>
<dbReference type="Pfam" id="PF05705">
    <property type="entry name" value="DUF829"/>
    <property type="match status" value="1"/>
</dbReference>
<dbReference type="SMART" id="SM00382">
    <property type="entry name" value="AAA"/>
    <property type="match status" value="1"/>
</dbReference>
<dbReference type="PANTHER" id="PTHR22942">
    <property type="entry name" value="RECA/RAD51/RADA DNA STRAND-PAIRING FAMILY MEMBER"/>
    <property type="match status" value="1"/>
</dbReference>
<dbReference type="GO" id="GO:0003690">
    <property type="term" value="F:double-stranded DNA binding"/>
    <property type="evidence" value="ECO:0007669"/>
    <property type="project" value="TreeGrafter"/>
</dbReference>
<feature type="region of interest" description="Disordered" evidence="3">
    <location>
        <begin position="631"/>
        <end position="702"/>
    </location>
</feature>
<dbReference type="PANTHER" id="PTHR22942:SF66">
    <property type="entry name" value="RE19845P"/>
    <property type="match status" value="1"/>
</dbReference>
<dbReference type="GO" id="GO:0042148">
    <property type="term" value="P:DNA strand invasion"/>
    <property type="evidence" value="ECO:0007669"/>
    <property type="project" value="TreeGrafter"/>
</dbReference>
<gene>
    <name evidence="5" type="ORF">CNMCM8927_003775</name>
</gene>
<dbReference type="InterPro" id="IPR013632">
    <property type="entry name" value="Rad51_C"/>
</dbReference>
<evidence type="ECO:0000256" key="1">
    <source>
        <dbReference type="ARBA" id="ARBA00022741"/>
    </source>
</evidence>
<dbReference type="Gene3D" id="3.40.50.300">
    <property type="entry name" value="P-loop containing nucleotide triphosphate hydrolases"/>
    <property type="match status" value="1"/>
</dbReference>
<dbReference type="SUPFAM" id="SSF52540">
    <property type="entry name" value="P-loop containing nucleoside triphosphate hydrolases"/>
    <property type="match status" value="1"/>
</dbReference>
<protein>
    <recommendedName>
        <fullName evidence="4">RecA family profile 1 domain-containing protein</fullName>
    </recommendedName>
</protein>
<evidence type="ECO:0000313" key="5">
    <source>
        <dbReference type="EMBL" id="KAF4207204.1"/>
    </source>
</evidence>
<reference evidence="5" key="1">
    <citation type="journal article" date="2020" name="bioRxiv">
        <title>Genomic and phenotypic heterogeneity of clinical isolates of the human pathogens Aspergillus fumigatus, Aspergillus lentulus and Aspergillus fumigatiaffinis.</title>
        <authorList>
            <person name="dos Santos R.A.C."/>
            <person name="Steenwyk J.L."/>
            <person name="Rivero-Menendez O."/>
            <person name="Mead M.E."/>
            <person name="Silva L.P."/>
            <person name="Bastos R.W."/>
            <person name="Alastruey-Izquierdo A."/>
            <person name="Goldman G.H."/>
            <person name="Rokas A."/>
        </authorList>
    </citation>
    <scope>NUCLEOTIDE SEQUENCE</scope>
    <source>
        <strain evidence="5">CNM-CM8927</strain>
    </source>
</reference>
<feature type="region of interest" description="Disordered" evidence="3">
    <location>
        <begin position="784"/>
        <end position="845"/>
    </location>
</feature>
<dbReference type="InterPro" id="IPR020588">
    <property type="entry name" value="RecA_ATP-bd"/>
</dbReference>
<dbReference type="GO" id="GO:0005524">
    <property type="term" value="F:ATP binding"/>
    <property type="evidence" value="ECO:0007669"/>
    <property type="project" value="UniProtKB-KW"/>
</dbReference>
<keyword evidence="2" id="KW-0067">ATP-binding</keyword>
<dbReference type="Pfam" id="PF08423">
    <property type="entry name" value="Rad51"/>
    <property type="match status" value="1"/>
</dbReference>
<evidence type="ECO:0000256" key="3">
    <source>
        <dbReference type="SAM" id="MobiDB-lite"/>
    </source>
</evidence>
<evidence type="ECO:0000313" key="6">
    <source>
        <dbReference type="Proteomes" id="UP000649114"/>
    </source>
</evidence>
<keyword evidence="1" id="KW-0547">Nucleotide-binding</keyword>
<dbReference type="GO" id="GO:0061982">
    <property type="term" value="P:meiosis I cell cycle process"/>
    <property type="evidence" value="ECO:0007669"/>
    <property type="project" value="UniProtKB-ARBA"/>
</dbReference>
<reference evidence="5" key="2">
    <citation type="submission" date="2020-04" db="EMBL/GenBank/DDBJ databases">
        <authorList>
            <person name="Santos R.A.C."/>
            <person name="Steenwyk J.L."/>
            <person name="Rivero-Menendez O."/>
            <person name="Mead M.E."/>
            <person name="Silva L.P."/>
            <person name="Bastos R.W."/>
            <person name="Alastruey-Izquierdo A."/>
            <person name="Goldman G.H."/>
            <person name="Rokas A."/>
        </authorList>
    </citation>
    <scope>NUCLEOTIDE SEQUENCE</scope>
    <source>
        <strain evidence="5">CNM-CM8927</strain>
    </source>
</reference>
<feature type="compositionally biased region" description="Low complexity" evidence="3">
    <location>
        <begin position="632"/>
        <end position="645"/>
    </location>
</feature>
<dbReference type="InterPro" id="IPR008547">
    <property type="entry name" value="DUF829_TMEM53"/>
</dbReference>
<accession>A0AAN6BRS6</accession>